<dbReference type="InterPro" id="IPR009620">
    <property type="entry name" value="UPF0236"/>
</dbReference>
<organism evidence="3 4">
    <name type="scientific">Peptostreptococcus porci</name>
    <dbReference type="NCBI Taxonomy" id="2652282"/>
    <lineage>
        <taxon>Bacteria</taxon>
        <taxon>Bacillati</taxon>
        <taxon>Bacillota</taxon>
        <taxon>Clostridia</taxon>
        <taxon>Peptostreptococcales</taxon>
        <taxon>Peptostreptococcaceae</taxon>
        <taxon>Peptostreptococcus</taxon>
    </lineage>
</organism>
<dbReference type="NCBIfam" id="NF033529">
    <property type="entry name" value="transpos_ISLre2"/>
    <property type="match status" value="1"/>
</dbReference>
<sequence>METIIQQYCLELVKNIEKILIFDEEQDLSSVCPKILEECKKTSKELVEKHIEYMNEKIRKDKYTRKSKGLSLKEKNISRSILTCLGQIEYKRDNYYDSTNKKYIKPMDEILGIKAYERISIDIKAALVDKATEYSYEKSKALVGVDCISRQSVRNAILKSKIENISICKNRERKAVKELHIFADEDHVHTQKPNKEIGRKNQIVPMVSVSEGIKAISKSRRKTINIQHFVDKEFNTKDLWRIVDKYIQKNYDVGELEKLYIHADGGMWIKNGLEDYSQRVYVCDGFHVKKYLNTIRKIGDDKKIVKNLEKLIKENKKEEAKVLLEELVKSCEDERSNKRCENVCKYIINNWEGIVNRYTLEVPGSCTEGQISHVLSERFSRHPMGWGKETLGKLSYLRVYKKNGKKIDKRIFEGEKNKELENIVERREKINWEIFDNPKFIFDESSPSQKVVKSMGRMKINCFGN</sequence>
<dbReference type="Pfam" id="PF06782">
    <property type="entry name" value="UPF0236"/>
    <property type="match status" value="1"/>
</dbReference>
<comment type="similarity">
    <text evidence="1">Belongs to the UPF0236 family.</text>
</comment>
<evidence type="ECO:0000313" key="3">
    <source>
        <dbReference type="EMBL" id="MST61598.1"/>
    </source>
</evidence>
<dbReference type="EMBL" id="VUNE01000001">
    <property type="protein sequence ID" value="MST61598.1"/>
    <property type="molecule type" value="Genomic_DNA"/>
</dbReference>
<evidence type="ECO:0000256" key="2">
    <source>
        <dbReference type="SAM" id="Coils"/>
    </source>
</evidence>
<gene>
    <name evidence="3" type="ORF">FYJ71_01200</name>
</gene>
<dbReference type="AlphaFoldDB" id="A0A6N7WXS4"/>
<feature type="coiled-coil region" evidence="2">
    <location>
        <begin position="305"/>
        <end position="337"/>
    </location>
</feature>
<accession>A0A6N7WXS4</accession>
<reference evidence="3 4" key="1">
    <citation type="submission" date="2019-08" db="EMBL/GenBank/DDBJ databases">
        <title>In-depth cultivation of the pig gut microbiome towards novel bacterial diversity and tailored functional studies.</title>
        <authorList>
            <person name="Wylensek D."/>
            <person name="Hitch T.C.A."/>
            <person name="Clavel T."/>
        </authorList>
    </citation>
    <scope>NUCLEOTIDE SEQUENCE [LARGE SCALE GENOMIC DNA]</scope>
    <source>
        <strain evidence="3 4">WCA-SAB-591-4A-A</strain>
    </source>
</reference>
<dbReference type="Proteomes" id="UP000440713">
    <property type="component" value="Unassembled WGS sequence"/>
</dbReference>
<keyword evidence="2" id="KW-0175">Coiled coil</keyword>
<evidence type="ECO:0000313" key="4">
    <source>
        <dbReference type="Proteomes" id="UP000440713"/>
    </source>
</evidence>
<evidence type="ECO:0000256" key="1">
    <source>
        <dbReference type="ARBA" id="ARBA00006539"/>
    </source>
</evidence>
<comment type="caution">
    <text evidence="3">The sequence shown here is derived from an EMBL/GenBank/DDBJ whole genome shotgun (WGS) entry which is preliminary data.</text>
</comment>
<proteinExistence type="inferred from homology"/>
<protein>
    <submittedName>
        <fullName evidence="3">ISLre2 family transposase</fullName>
    </submittedName>
</protein>
<keyword evidence="4" id="KW-1185">Reference proteome</keyword>
<dbReference type="RefSeq" id="WP_024397229.1">
    <property type="nucleotide sequence ID" value="NZ_VUNE01000001.1"/>
</dbReference>
<name>A0A6N7WXS4_9FIRM</name>